<dbReference type="Proteomes" id="UP000029391">
    <property type="component" value="Unassembled WGS sequence"/>
</dbReference>
<evidence type="ECO:0000313" key="1">
    <source>
        <dbReference type="EMBL" id="KFN50905.1"/>
    </source>
</evidence>
<comment type="caution">
    <text evidence="1">The sequence shown here is derived from an EMBL/GenBank/DDBJ whole genome shotgun (WGS) entry which is preliminary data.</text>
</comment>
<gene>
    <name evidence="1" type="ORF">P873_00725</name>
</gene>
<dbReference type="STRING" id="1121013.GCA_000426365_00307"/>
<dbReference type="RefSeq" id="WP_026815856.1">
    <property type="nucleotide sequence ID" value="NZ_AUFF01000001.1"/>
</dbReference>
<dbReference type="AlphaFoldDB" id="A0A091C2R8"/>
<accession>A0A091C2R8</accession>
<proteinExistence type="predicted"/>
<name>A0A091C2R8_9GAMM</name>
<evidence type="ECO:0000313" key="2">
    <source>
        <dbReference type="Proteomes" id="UP000029391"/>
    </source>
</evidence>
<protein>
    <submittedName>
        <fullName evidence="1">Uncharacterized protein</fullName>
    </submittedName>
</protein>
<dbReference type="EMBL" id="AWXU01000014">
    <property type="protein sequence ID" value="KFN50905.1"/>
    <property type="molecule type" value="Genomic_DNA"/>
</dbReference>
<organism evidence="1 2">
    <name type="scientific">Arenimonas composti TR7-09 = DSM 18010</name>
    <dbReference type="NCBI Taxonomy" id="1121013"/>
    <lineage>
        <taxon>Bacteria</taxon>
        <taxon>Pseudomonadati</taxon>
        <taxon>Pseudomonadota</taxon>
        <taxon>Gammaproteobacteria</taxon>
        <taxon>Lysobacterales</taxon>
        <taxon>Lysobacteraceae</taxon>
        <taxon>Arenimonas</taxon>
    </lineage>
</organism>
<reference evidence="1 2" key="1">
    <citation type="submission" date="2013-09" db="EMBL/GenBank/DDBJ databases">
        <title>Genome sequencing of Arenimonas composti.</title>
        <authorList>
            <person name="Chen F."/>
            <person name="Wang G."/>
        </authorList>
    </citation>
    <scope>NUCLEOTIDE SEQUENCE [LARGE SCALE GENOMIC DNA]</scope>
    <source>
        <strain evidence="1 2">TR7-09</strain>
    </source>
</reference>
<keyword evidence="2" id="KW-1185">Reference proteome</keyword>
<sequence>MGADAFQAEFEGVFAPVADAIGLLRRRSTRRLCWTYGRGALALAFDFALNPKATGLLPHYPGEFALTISLPGNSPSPLATVVSLFQYTTAAEVDAYVAVEDRALANFVAGNPAAATLFPPDLRRPAPNVAQWCHYVTRDDVRAWAQWYAGLIPLWIPRYLDAPESLEDWCWRVLWKDQKRDNGTA</sequence>